<feature type="compositionally biased region" description="Basic and acidic residues" evidence="1">
    <location>
        <begin position="274"/>
        <end position="286"/>
    </location>
</feature>
<proteinExistence type="predicted"/>
<reference evidence="2" key="1">
    <citation type="submission" date="2019-10" db="EMBL/GenBank/DDBJ databases">
        <authorList>
            <consortium name="DOE Joint Genome Institute"/>
            <person name="Kuo A."/>
            <person name="Miyauchi S."/>
            <person name="Kiss E."/>
            <person name="Drula E."/>
            <person name="Kohler A."/>
            <person name="Sanchez-Garcia M."/>
            <person name="Andreopoulos B."/>
            <person name="Barry K.W."/>
            <person name="Bonito G."/>
            <person name="Buee M."/>
            <person name="Carver A."/>
            <person name="Chen C."/>
            <person name="Cichocki N."/>
            <person name="Clum A."/>
            <person name="Culley D."/>
            <person name="Crous P.W."/>
            <person name="Fauchery L."/>
            <person name="Girlanda M."/>
            <person name="Hayes R."/>
            <person name="Keri Z."/>
            <person name="LaButti K."/>
            <person name="Lipzen A."/>
            <person name="Lombard V."/>
            <person name="Magnuson J."/>
            <person name="Maillard F."/>
            <person name="Morin E."/>
            <person name="Murat C."/>
            <person name="Nolan M."/>
            <person name="Ohm R."/>
            <person name="Pangilinan J."/>
            <person name="Pereira M."/>
            <person name="Perotto S."/>
            <person name="Peter M."/>
            <person name="Riley R."/>
            <person name="Sitrit Y."/>
            <person name="Stielow B."/>
            <person name="Szollosi G."/>
            <person name="Zifcakova L."/>
            <person name="Stursova M."/>
            <person name="Spatafora J.W."/>
            <person name="Tedersoo L."/>
            <person name="Vaario L.-M."/>
            <person name="Yamada A."/>
            <person name="Yan M."/>
            <person name="Wang P."/>
            <person name="Xu J."/>
            <person name="Bruns T."/>
            <person name="Baldrian P."/>
            <person name="Vilgalys R."/>
            <person name="Henrissat B."/>
            <person name="Grigoriev I.V."/>
            <person name="Hibbett D."/>
            <person name="Nagy L.G."/>
            <person name="Martin F.M."/>
        </authorList>
    </citation>
    <scope>NUCLEOTIDE SEQUENCE</scope>
    <source>
        <strain evidence="2">Prilba</strain>
    </source>
</reference>
<evidence type="ECO:0000313" key="3">
    <source>
        <dbReference type="Proteomes" id="UP000759537"/>
    </source>
</evidence>
<evidence type="ECO:0000256" key="1">
    <source>
        <dbReference type="SAM" id="MobiDB-lite"/>
    </source>
</evidence>
<accession>A0A9P5TDL7</accession>
<dbReference type="AlphaFoldDB" id="A0A9P5TDL7"/>
<name>A0A9P5TDL7_9AGAM</name>
<protein>
    <submittedName>
        <fullName evidence="2">Uncharacterized protein</fullName>
    </submittedName>
</protein>
<evidence type="ECO:0000313" key="2">
    <source>
        <dbReference type="EMBL" id="KAF8486034.1"/>
    </source>
</evidence>
<reference evidence="2" key="2">
    <citation type="journal article" date="2020" name="Nat. Commun.">
        <title>Large-scale genome sequencing of mycorrhizal fungi provides insights into the early evolution of symbiotic traits.</title>
        <authorList>
            <person name="Miyauchi S."/>
            <person name="Kiss E."/>
            <person name="Kuo A."/>
            <person name="Drula E."/>
            <person name="Kohler A."/>
            <person name="Sanchez-Garcia M."/>
            <person name="Morin E."/>
            <person name="Andreopoulos B."/>
            <person name="Barry K.W."/>
            <person name="Bonito G."/>
            <person name="Buee M."/>
            <person name="Carver A."/>
            <person name="Chen C."/>
            <person name="Cichocki N."/>
            <person name="Clum A."/>
            <person name="Culley D."/>
            <person name="Crous P.W."/>
            <person name="Fauchery L."/>
            <person name="Girlanda M."/>
            <person name="Hayes R.D."/>
            <person name="Keri Z."/>
            <person name="LaButti K."/>
            <person name="Lipzen A."/>
            <person name="Lombard V."/>
            <person name="Magnuson J."/>
            <person name="Maillard F."/>
            <person name="Murat C."/>
            <person name="Nolan M."/>
            <person name="Ohm R.A."/>
            <person name="Pangilinan J."/>
            <person name="Pereira M.F."/>
            <person name="Perotto S."/>
            <person name="Peter M."/>
            <person name="Pfister S."/>
            <person name="Riley R."/>
            <person name="Sitrit Y."/>
            <person name="Stielow J.B."/>
            <person name="Szollosi G."/>
            <person name="Zifcakova L."/>
            <person name="Stursova M."/>
            <person name="Spatafora J.W."/>
            <person name="Tedersoo L."/>
            <person name="Vaario L.M."/>
            <person name="Yamada A."/>
            <person name="Yan M."/>
            <person name="Wang P."/>
            <person name="Xu J."/>
            <person name="Bruns T."/>
            <person name="Baldrian P."/>
            <person name="Vilgalys R."/>
            <person name="Dunand C."/>
            <person name="Henrissat B."/>
            <person name="Grigoriev I.V."/>
            <person name="Hibbett D."/>
            <person name="Nagy L.G."/>
            <person name="Martin F.M."/>
        </authorList>
    </citation>
    <scope>NUCLEOTIDE SEQUENCE</scope>
    <source>
        <strain evidence="2">Prilba</strain>
    </source>
</reference>
<dbReference type="OrthoDB" id="2538461at2759"/>
<dbReference type="EMBL" id="WHVB01000002">
    <property type="protein sequence ID" value="KAF8486034.1"/>
    <property type="molecule type" value="Genomic_DNA"/>
</dbReference>
<keyword evidence="3" id="KW-1185">Reference proteome</keyword>
<dbReference type="Proteomes" id="UP000759537">
    <property type="component" value="Unassembled WGS sequence"/>
</dbReference>
<organism evidence="2 3">
    <name type="scientific">Russula ochroleuca</name>
    <dbReference type="NCBI Taxonomy" id="152965"/>
    <lineage>
        <taxon>Eukaryota</taxon>
        <taxon>Fungi</taxon>
        <taxon>Dikarya</taxon>
        <taxon>Basidiomycota</taxon>
        <taxon>Agaricomycotina</taxon>
        <taxon>Agaricomycetes</taxon>
        <taxon>Russulales</taxon>
        <taxon>Russulaceae</taxon>
        <taxon>Russula</taxon>
    </lineage>
</organism>
<comment type="caution">
    <text evidence="2">The sequence shown here is derived from an EMBL/GenBank/DDBJ whole genome shotgun (WGS) entry which is preliminary data.</text>
</comment>
<sequence>MFKRVDRRRKRKETEERLGLDEEVFGLYHTDSSESESDSSDSASTSSSDEHRTQSRKKRKRGSSPPSYDEGDEDGDGAPATDDEEDEEGSSDHGTHPPLTIASALKEPVRLILPHSEVWVCVFCPGKTLKHGAMVKVHEASRIHRRRFKRMQELAMEFSPEEDIQNLLAKSAAEAQPEAGNAILSHRAEKRKVKQENLKARRKKSKEKKAAAMAVAKAKKATKTVGKEGVAGHPSDMDEATHASKRLKVASSDLPGEAKKVHRTSLKGGAGKILVKEGRRNRKETTKSPVPGKSKRRQMGDDTTPAH</sequence>
<feature type="compositionally biased region" description="Basic residues" evidence="1">
    <location>
        <begin position="1"/>
        <end position="11"/>
    </location>
</feature>
<feature type="region of interest" description="Disordered" evidence="1">
    <location>
        <begin position="1"/>
        <end position="99"/>
    </location>
</feature>
<feature type="compositionally biased region" description="Acidic residues" evidence="1">
    <location>
        <begin position="69"/>
        <end position="89"/>
    </location>
</feature>
<feature type="region of interest" description="Disordered" evidence="1">
    <location>
        <begin position="183"/>
        <end position="307"/>
    </location>
</feature>
<gene>
    <name evidence="2" type="ORF">DFH94DRAFT_688403</name>
</gene>